<dbReference type="KEGG" id="fak:FUA48_08530"/>
<dbReference type="PROSITE" id="PS50943">
    <property type="entry name" value="HTH_CROC1"/>
    <property type="match status" value="1"/>
</dbReference>
<dbReference type="EMBL" id="CP042831">
    <property type="protein sequence ID" value="QEE49626.1"/>
    <property type="molecule type" value="Genomic_DNA"/>
</dbReference>
<gene>
    <name evidence="3" type="ORF">FUA48_08530</name>
</gene>
<sequence length="126" mass="14419">MKNFISENISYLVKENNYRQDDFGILFDLKKGVINQYIQGKSLPKIETLQKICSHFKITLDDLVNSELSEAAYKSKSQQQVATEQNTPYNNEKDAIIAAQRETIETQKELIATLRSRLDSTQTKAS</sequence>
<dbReference type="CDD" id="cd00093">
    <property type="entry name" value="HTH_XRE"/>
    <property type="match status" value="1"/>
</dbReference>
<dbReference type="Gene3D" id="1.10.260.40">
    <property type="entry name" value="lambda repressor-like DNA-binding domains"/>
    <property type="match status" value="1"/>
</dbReference>
<dbReference type="Proteomes" id="UP000321222">
    <property type="component" value="Chromosome"/>
</dbReference>
<accession>A0A5B9FU68</accession>
<dbReference type="InterPro" id="IPR001387">
    <property type="entry name" value="Cro/C1-type_HTH"/>
</dbReference>
<dbReference type="GO" id="GO:0003677">
    <property type="term" value="F:DNA binding"/>
    <property type="evidence" value="ECO:0007669"/>
    <property type="project" value="InterPro"/>
</dbReference>
<proteinExistence type="predicted"/>
<dbReference type="Pfam" id="PF01381">
    <property type="entry name" value="HTH_3"/>
    <property type="match status" value="1"/>
</dbReference>
<evidence type="ECO:0000313" key="4">
    <source>
        <dbReference type="Proteomes" id="UP000321222"/>
    </source>
</evidence>
<keyword evidence="4" id="KW-1185">Reference proteome</keyword>
<dbReference type="OrthoDB" id="1162756at2"/>
<name>A0A5B9FU68_9FLAO</name>
<organism evidence="3 4">
    <name type="scientific">Flavobacterium alkalisoli</name>
    <dbReference type="NCBI Taxonomy" id="2602769"/>
    <lineage>
        <taxon>Bacteria</taxon>
        <taxon>Pseudomonadati</taxon>
        <taxon>Bacteroidota</taxon>
        <taxon>Flavobacteriia</taxon>
        <taxon>Flavobacteriales</taxon>
        <taxon>Flavobacteriaceae</taxon>
        <taxon>Flavobacterium</taxon>
    </lineage>
</organism>
<dbReference type="AlphaFoldDB" id="A0A5B9FU68"/>
<dbReference type="SMART" id="SM00530">
    <property type="entry name" value="HTH_XRE"/>
    <property type="match status" value="1"/>
</dbReference>
<dbReference type="RefSeq" id="WP_147583134.1">
    <property type="nucleotide sequence ID" value="NZ_CP042831.1"/>
</dbReference>
<feature type="coiled-coil region" evidence="1">
    <location>
        <begin position="97"/>
        <end position="124"/>
    </location>
</feature>
<protein>
    <submittedName>
        <fullName evidence="3">Helix-turn-helix transcriptional regulator</fullName>
    </submittedName>
</protein>
<keyword evidence="1" id="KW-0175">Coiled coil</keyword>
<reference evidence="3 4" key="1">
    <citation type="submission" date="2019-08" db="EMBL/GenBank/DDBJ databases">
        <title>Flavobacterium alkalisoli sp. nov., isolated from rhizosphere soil of Suaeda salsa.</title>
        <authorList>
            <person name="Sun J.-Q."/>
            <person name="Xu L."/>
        </authorList>
    </citation>
    <scope>NUCLEOTIDE SEQUENCE [LARGE SCALE GENOMIC DNA]</scope>
    <source>
        <strain evidence="3 4">XS-5</strain>
    </source>
</reference>
<evidence type="ECO:0000256" key="1">
    <source>
        <dbReference type="SAM" id="Coils"/>
    </source>
</evidence>
<evidence type="ECO:0000313" key="3">
    <source>
        <dbReference type="EMBL" id="QEE49626.1"/>
    </source>
</evidence>
<evidence type="ECO:0000259" key="2">
    <source>
        <dbReference type="PROSITE" id="PS50943"/>
    </source>
</evidence>
<feature type="domain" description="HTH cro/C1-type" evidence="2">
    <location>
        <begin position="9"/>
        <end position="63"/>
    </location>
</feature>
<dbReference type="InterPro" id="IPR010982">
    <property type="entry name" value="Lambda_DNA-bd_dom_sf"/>
</dbReference>
<dbReference type="SUPFAM" id="SSF47413">
    <property type="entry name" value="lambda repressor-like DNA-binding domains"/>
    <property type="match status" value="1"/>
</dbReference>